<dbReference type="Pfam" id="PF02423">
    <property type="entry name" value="OCD_Mu_crystall"/>
    <property type="match status" value="1"/>
</dbReference>
<dbReference type="PANTHER" id="PTHR13812">
    <property type="entry name" value="KETIMINE REDUCTASE MU-CRYSTALLIN"/>
    <property type="match status" value="1"/>
</dbReference>
<dbReference type="Gene3D" id="3.30.1780.10">
    <property type="entry name" value="ornithine cyclodeaminase, domain 1"/>
    <property type="match status" value="1"/>
</dbReference>
<dbReference type="Gene3D" id="3.40.50.720">
    <property type="entry name" value="NAD(P)-binding Rossmann-like Domain"/>
    <property type="match status" value="1"/>
</dbReference>
<keyword evidence="3" id="KW-1185">Reference proteome</keyword>
<gene>
    <name evidence="2" type="ORF">IC63_01620</name>
</gene>
<reference evidence="2 3" key="1">
    <citation type="submission" date="2014-09" db="EMBL/GenBank/DDBJ databases">
        <authorList>
            <person name="McGinnis J.M."/>
            <person name="Wolfgang W.J."/>
        </authorList>
    </citation>
    <scope>NUCLEOTIDE SEQUENCE [LARGE SCALE GENOMIC DNA]</scope>
    <source>
        <strain evidence="2 3">HAMBI 3106</strain>
    </source>
</reference>
<dbReference type="GO" id="GO:0019752">
    <property type="term" value="P:carboxylic acid metabolic process"/>
    <property type="evidence" value="ECO:0007669"/>
    <property type="project" value="UniProtKB-ARBA"/>
</dbReference>
<organism evidence="2 3">
    <name type="scientific">Paracoccus sphaerophysae</name>
    <dbReference type="NCBI Taxonomy" id="690417"/>
    <lineage>
        <taxon>Bacteria</taxon>
        <taxon>Pseudomonadati</taxon>
        <taxon>Pseudomonadota</taxon>
        <taxon>Alphaproteobacteria</taxon>
        <taxon>Rhodobacterales</taxon>
        <taxon>Paracoccaceae</taxon>
        <taxon>Paracoccus</taxon>
    </lineage>
</organism>
<dbReference type="STRING" id="690417.IC63_01620"/>
<protein>
    <submittedName>
        <fullName evidence="2">Ornithine cyclodeaminase</fullName>
    </submittedName>
</protein>
<dbReference type="AlphaFoldDB" id="A0A099FH25"/>
<comment type="caution">
    <text evidence="2">The sequence shown here is derived from an EMBL/GenBank/DDBJ whole genome shotgun (WGS) entry which is preliminary data.</text>
</comment>
<dbReference type="PANTHER" id="PTHR13812:SF19">
    <property type="entry name" value="KETIMINE REDUCTASE MU-CRYSTALLIN"/>
    <property type="match status" value="1"/>
</dbReference>
<dbReference type="GO" id="GO:0005737">
    <property type="term" value="C:cytoplasm"/>
    <property type="evidence" value="ECO:0007669"/>
    <property type="project" value="TreeGrafter"/>
</dbReference>
<dbReference type="Proteomes" id="UP000029917">
    <property type="component" value="Unassembled WGS sequence"/>
</dbReference>
<evidence type="ECO:0000256" key="1">
    <source>
        <dbReference type="ARBA" id="ARBA00008903"/>
    </source>
</evidence>
<dbReference type="FunFam" id="3.40.50.720:FF:000311">
    <property type="entry name" value="Ornithine cyclodeaminase"/>
    <property type="match status" value="1"/>
</dbReference>
<comment type="similarity">
    <text evidence="1">Belongs to the ornithine cyclodeaminase/mu-crystallin family.</text>
</comment>
<evidence type="ECO:0000313" key="2">
    <source>
        <dbReference type="EMBL" id="KGJ09488.1"/>
    </source>
</evidence>
<accession>A0A099FH25</accession>
<dbReference type="GO" id="GO:0016491">
    <property type="term" value="F:oxidoreductase activity"/>
    <property type="evidence" value="ECO:0007669"/>
    <property type="project" value="UniProtKB-ARBA"/>
</dbReference>
<dbReference type="SUPFAM" id="SSF51735">
    <property type="entry name" value="NAD(P)-binding Rossmann-fold domains"/>
    <property type="match status" value="1"/>
</dbReference>
<evidence type="ECO:0000313" key="3">
    <source>
        <dbReference type="Proteomes" id="UP000029917"/>
    </source>
</evidence>
<sequence length="312" mass="33350">MGGEVAETMQIIGRDIEPRLDWIALTDALAQGHELPRAEVADTFLYRGDDTLLTRSAWIDGLGLAVKPASVFPGNPARGLPMINGVVNLLDDTTGALRALVDFHLVTKWKTAGDSLLSARRLARPDARRVLVIGAGHVAESMIEAYRALIPDARVSVWSRSGGSAAELAGRTCSQAVSDLEPAVSDAEIIATATMATQPVLRGEWLSPGTHVDLIGAYRPDMREADDEVLRRARLFVDNRATTIGHIGEIQAPLDQGVIRESDILGDFYDLPAGAYCRRSDDEITVAKNGGGAHLDLMTASYILSVAESGAA</sequence>
<dbReference type="EMBL" id="JRKS01000002">
    <property type="protein sequence ID" value="KGJ09488.1"/>
    <property type="molecule type" value="Genomic_DNA"/>
</dbReference>
<proteinExistence type="inferred from homology"/>
<dbReference type="InterPro" id="IPR023401">
    <property type="entry name" value="ODC_N"/>
</dbReference>
<name>A0A099FH25_9RHOB</name>
<dbReference type="InterPro" id="IPR036291">
    <property type="entry name" value="NAD(P)-bd_dom_sf"/>
</dbReference>
<reference evidence="2 3" key="2">
    <citation type="submission" date="2014-10" db="EMBL/GenBank/DDBJ databases">
        <title>Paracoccus sanguinis sp. nov., isolated from clinical specimens of New York State patients.</title>
        <authorList>
            <person name="Mingle L.A."/>
            <person name="Cole J.A."/>
            <person name="Lapierre P."/>
            <person name="Musser K.A."/>
        </authorList>
    </citation>
    <scope>NUCLEOTIDE SEQUENCE [LARGE SCALE GENOMIC DNA]</scope>
    <source>
        <strain evidence="2 3">HAMBI 3106</strain>
    </source>
</reference>
<dbReference type="InterPro" id="IPR003462">
    <property type="entry name" value="ODC_Mu_crystall"/>
</dbReference>